<dbReference type="RefSeq" id="WP_093742371.1">
    <property type="nucleotide sequence ID" value="NZ_FNBP01000005.1"/>
</dbReference>
<sequence length="100" mass="11248">MQDLLSMLNKLHRPRLLMRAARIGAEEYRRTTHLPRILGFGVLPRHGTALFKLMEIEAELNAQRKIGDAGYSLVRHVDVLIAMVGEARFLKSATDLAPAE</sequence>
<dbReference type="Pfam" id="PF20083">
    <property type="entry name" value="DUF6477"/>
    <property type="match status" value="1"/>
</dbReference>
<organism evidence="1 2">
    <name type="scientific">Sulfitobacter delicatus</name>
    <dbReference type="NCBI Taxonomy" id="218672"/>
    <lineage>
        <taxon>Bacteria</taxon>
        <taxon>Pseudomonadati</taxon>
        <taxon>Pseudomonadota</taxon>
        <taxon>Alphaproteobacteria</taxon>
        <taxon>Rhodobacterales</taxon>
        <taxon>Roseobacteraceae</taxon>
        <taxon>Sulfitobacter</taxon>
    </lineage>
</organism>
<protein>
    <submittedName>
        <fullName evidence="1">Uncharacterized protein</fullName>
    </submittedName>
</protein>
<dbReference type="OrthoDB" id="7875218at2"/>
<gene>
    <name evidence="1" type="ORF">SAMN04489759_105139</name>
</gene>
<evidence type="ECO:0000313" key="1">
    <source>
        <dbReference type="EMBL" id="SDG20091.1"/>
    </source>
</evidence>
<reference evidence="2" key="1">
    <citation type="submission" date="2016-10" db="EMBL/GenBank/DDBJ databases">
        <authorList>
            <person name="Varghese N."/>
            <person name="Submissions S."/>
        </authorList>
    </citation>
    <scope>NUCLEOTIDE SEQUENCE [LARGE SCALE GENOMIC DNA]</scope>
    <source>
        <strain evidence="2">DSM 16477</strain>
    </source>
</reference>
<proteinExistence type="predicted"/>
<accession>A0A1G7SAU7</accession>
<dbReference type="EMBL" id="FNBP01000005">
    <property type="protein sequence ID" value="SDG20091.1"/>
    <property type="molecule type" value="Genomic_DNA"/>
</dbReference>
<keyword evidence="2" id="KW-1185">Reference proteome</keyword>
<dbReference type="InterPro" id="IPR045516">
    <property type="entry name" value="DUF6477"/>
</dbReference>
<dbReference type="Proteomes" id="UP000199399">
    <property type="component" value="Unassembled WGS sequence"/>
</dbReference>
<name>A0A1G7SAU7_9RHOB</name>
<dbReference type="STRING" id="218672.SAMN04489759_105139"/>
<dbReference type="AlphaFoldDB" id="A0A1G7SAU7"/>
<evidence type="ECO:0000313" key="2">
    <source>
        <dbReference type="Proteomes" id="UP000199399"/>
    </source>
</evidence>